<evidence type="ECO:0000313" key="1">
    <source>
        <dbReference type="EMBL" id="CAG6499752.1"/>
    </source>
</evidence>
<protein>
    <submittedName>
        <fullName evidence="1">(northern house mosquito) hypothetical protein</fullName>
    </submittedName>
</protein>
<dbReference type="AlphaFoldDB" id="A0A8D8G7W6"/>
<accession>A0A8D8G7W6</accession>
<name>A0A8D8G7W6_CULPI</name>
<dbReference type="EMBL" id="HBUE01138692">
    <property type="protein sequence ID" value="CAG6499752.1"/>
    <property type="molecule type" value="Transcribed_RNA"/>
</dbReference>
<sequence>MCFSSRKLRFNILEAIKSVKNHLNSTNFLIISYPPSPLPFRIIRFSSARFLIDTLPDFLNFDLVTLHKAHILTLVLTVPSCYSESFTQKPNCIFLVHKILNFEV</sequence>
<proteinExistence type="predicted"/>
<organism evidence="1">
    <name type="scientific">Culex pipiens</name>
    <name type="common">House mosquito</name>
    <dbReference type="NCBI Taxonomy" id="7175"/>
    <lineage>
        <taxon>Eukaryota</taxon>
        <taxon>Metazoa</taxon>
        <taxon>Ecdysozoa</taxon>
        <taxon>Arthropoda</taxon>
        <taxon>Hexapoda</taxon>
        <taxon>Insecta</taxon>
        <taxon>Pterygota</taxon>
        <taxon>Neoptera</taxon>
        <taxon>Endopterygota</taxon>
        <taxon>Diptera</taxon>
        <taxon>Nematocera</taxon>
        <taxon>Culicoidea</taxon>
        <taxon>Culicidae</taxon>
        <taxon>Culicinae</taxon>
        <taxon>Culicini</taxon>
        <taxon>Culex</taxon>
        <taxon>Culex</taxon>
    </lineage>
</organism>
<reference evidence="1" key="1">
    <citation type="submission" date="2021-05" db="EMBL/GenBank/DDBJ databases">
        <authorList>
            <person name="Alioto T."/>
            <person name="Alioto T."/>
            <person name="Gomez Garrido J."/>
        </authorList>
    </citation>
    <scope>NUCLEOTIDE SEQUENCE</scope>
</reference>